<feature type="compositionally biased region" description="Basic and acidic residues" evidence="9">
    <location>
        <begin position="1"/>
        <end position="18"/>
    </location>
</feature>
<protein>
    <recommendedName>
        <fullName evidence="3 7">Signal peptidase I</fullName>
        <ecNumber evidence="3 7">3.4.21.89</ecNumber>
    </recommendedName>
</protein>
<dbReference type="Gene3D" id="2.10.109.10">
    <property type="entry name" value="Umud Fragment, subunit A"/>
    <property type="match status" value="1"/>
</dbReference>
<sequence length="213" mass="24599">MLKEEEKNSGPLKERNEEKTDDADSAERSWLANAALFFLELVKIAVLAGITIGVVRYFIFKPFYVEGQSMDPTFHEKEYLIIDEITYRFNEPKRGEVIVFRAPTVEKDYYLKRVIGLPGERVKVEDDKVIVYNNDNSTGVLLEEIYLENVPTPGQTTITLGPDEYFVMGDNRKASFDSRRFGPIKKTDIIGRAWLRGWPIDRITLFEAPVYNF</sequence>
<dbReference type="PROSITE" id="PS00501">
    <property type="entry name" value="SPASE_I_1"/>
    <property type="match status" value="1"/>
</dbReference>
<evidence type="ECO:0000256" key="3">
    <source>
        <dbReference type="ARBA" id="ARBA00013208"/>
    </source>
</evidence>
<dbReference type="InterPro" id="IPR019533">
    <property type="entry name" value="Peptidase_S26"/>
</dbReference>
<evidence type="ECO:0000256" key="1">
    <source>
        <dbReference type="ARBA" id="ARBA00000677"/>
    </source>
</evidence>
<feature type="active site" evidence="6">
    <location>
        <position position="69"/>
    </location>
</feature>
<dbReference type="InterPro" id="IPR036286">
    <property type="entry name" value="LexA/Signal_pep-like_sf"/>
</dbReference>
<comment type="catalytic activity">
    <reaction evidence="1 7">
        <text>Cleavage of hydrophobic, N-terminal signal or leader sequences from secreted and periplasmic proteins.</text>
        <dbReference type="EC" id="3.4.21.89"/>
    </reaction>
</comment>
<dbReference type="InterPro" id="IPR019758">
    <property type="entry name" value="Pept_S26A_signal_pept_1_CS"/>
</dbReference>
<evidence type="ECO:0000256" key="2">
    <source>
        <dbReference type="ARBA" id="ARBA00009370"/>
    </source>
</evidence>
<evidence type="ECO:0000256" key="6">
    <source>
        <dbReference type="PIRSR" id="PIRSR600223-1"/>
    </source>
</evidence>
<evidence type="ECO:0000256" key="8">
    <source>
        <dbReference type="RuleBase" id="RU362042"/>
    </source>
</evidence>
<name>A0A1F6NVI5_9BACT</name>
<evidence type="ECO:0000256" key="7">
    <source>
        <dbReference type="RuleBase" id="RU003993"/>
    </source>
</evidence>
<dbReference type="EC" id="3.4.21.89" evidence="3 7"/>
<comment type="subcellular location">
    <subcellularLocation>
        <location evidence="8">Membrane</location>
        <topology evidence="8">Single-pass type II membrane protein</topology>
    </subcellularLocation>
</comment>
<proteinExistence type="inferred from homology"/>
<keyword evidence="5 7" id="KW-0378">Hydrolase</keyword>
<evidence type="ECO:0000256" key="4">
    <source>
        <dbReference type="ARBA" id="ARBA00022670"/>
    </source>
</evidence>
<dbReference type="SUPFAM" id="SSF51306">
    <property type="entry name" value="LexA/Signal peptidase"/>
    <property type="match status" value="1"/>
</dbReference>
<gene>
    <name evidence="11" type="ORF">A2206_02880</name>
</gene>
<dbReference type="AlphaFoldDB" id="A0A1F6NVI5"/>
<dbReference type="InterPro" id="IPR000223">
    <property type="entry name" value="Pept_S26A_signal_pept_1"/>
</dbReference>
<feature type="transmembrane region" description="Helical" evidence="7">
    <location>
        <begin position="34"/>
        <end position="59"/>
    </location>
</feature>
<dbReference type="InterPro" id="IPR019757">
    <property type="entry name" value="Pept_S26A_signal_pept_1_Lys-AS"/>
</dbReference>
<dbReference type="Proteomes" id="UP000177151">
    <property type="component" value="Unassembled WGS sequence"/>
</dbReference>
<evidence type="ECO:0000256" key="9">
    <source>
        <dbReference type="SAM" id="MobiDB-lite"/>
    </source>
</evidence>
<dbReference type="NCBIfam" id="TIGR02227">
    <property type="entry name" value="sigpep_I_bact"/>
    <property type="match status" value="1"/>
</dbReference>
<dbReference type="GO" id="GO:0004252">
    <property type="term" value="F:serine-type endopeptidase activity"/>
    <property type="evidence" value="ECO:0007669"/>
    <property type="project" value="InterPro"/>
</dbReference>
<dbReference type="EMBL" id="MFQP01000002">
    <property type="protein sequence ID" value="OGH87945.1"/>
    <property type="molecule type" value="Genomic_DNA"/>
</dbReference>
<dbReference type="PROSITE" id="PS00761">
    <property type="entry name" value="SPASE_I_3"/>
    <property type="match status" value="1"/>
</dbReference>
<evidence type="ECO:0000313" key="11">
    <source>
        <dbReference type="EMBL" id="OGH87945.1"/>
    </source>
</evidence>
<dbReference type="GO" id="GO:0009003">
    <property type="term" value="F:signal peptidase activity"/>
    <property type="evidence" value="ECO:0007669"/>
    <property type="project" value="UniProtKB-EC"/>
</dbReference>
<dbReference type="InterPro" id="IPR019756">
    <property type="entry name" value="Pept_S26A_signal_pept_1_Ser-AS"/>
</dbReference>
<dbReference type="Pfam" id="PF10502">
    <property type="entry name" value="Peptidase_S26"/>
    <property type="match status" value="1"/>
</dbReference>
<comment type="similarity">
    <text evidence="2 8">Belongs to the peptidase S26 family.</text>
</comment>
<keyword evidence="7" id="KW-0812">Transmembrane</keyword>
<evidence type="ECO:0000256" key="5">
    <source>
        <dbReference type="ARBA" id="ARBA00022801"/>
    </source>
</evidence>
<dbReference type="GO" id="GO:0016020">
    <property type="term" value="C:membrane"/>
    <property type="evidence" value="ECO:0007669"/>
    <property type="project" value="UniProtKB-SubCell"/>
</dbReference>
<dbReference type="PROSITE" id="PS00760">
    <property type="entry name" value="SPASE_I_2"/>
    <property type="match status" value="1"/>
</dbReference>
<accession>A0A1F6NVI5</accession>
<comment type="caution">
    <text evidence="11">The sequence shown here is derived from an EMBL/GenBank/DDBJ whole genome shotgun (WGS) entry which is preliminary data.</text>
</comment>
<feature type="active site" evidence="6">
    <location>
        <position position="112"/>
    </location>
</feature>
<evidence type="ECO:0000313" key="12">
    <source>
        <dbReference type="Proteomes" id="UP000177151"/>
    </source>
</evidence>
<feature type="region of interest" description="Disordered" evidence="9">
    <location>
        <begin position="1"/>
        <end position="24"/>
    </location>
</feature>
<dbReference type="CDD" id="cd06530">
    <property type="entry name" value="S26_SPase_I"/>
    <property type="match status" value="1"/>
</dbReference>
<keyword evidence="4 7" id="KW-0645">Protease</keyword>
<keyword evidence="7" id="KW-1133">Transmembrane helix</keyword>
<evidence type="ECO:0000259" key="10">
    <source>
        <dbReference type="Pfam" id="PF10502"/>
    </source>
</evidence>
<organism evidence="11 12">
    <name type="scientific">Candidatus Magasanikbacteria bacterium RIFOXYA1_FULL_40_8</name>
    <dbReference type="NCBI Taxonomy" id="1798694"/>
    <lineage>
        <taxon>Bacteria</taxon>
        <taxon>Candidatus Magasanikiibacteriota</taxon>
    </lineage>
</organism>
<dbReference type="PANTHER" id="PTHR43390:SF1">
    <property type="entry name" value="CHLOROPLAST PROCESSING PEPTIDASE"/>
    <property type="match status" value="1"/>
</dbReference>
<reference evidence="11 12" key="1">
    <citation type="journal article" date="2016" name="Nat. Commun.">
        <title>Thousands of microbial genomes shed light on interconnected biogeochemical processes in an aquifer system.</title>
        <authorList>
            <person name="Anantharaman K."/>
            <person name="Brown C.T."/>
            <person name="Hug L.A."/>
            <person name="Sharon I."/>
            <person name="Castelle C.J."/>
            <person name="Probst A.J."/>
            <person name="Thomas B.C."/>
            <person name="Singh A."/>
            <person name="Wilkins M.J."/>
            <person name="Karaoz U."/>
            <person name="Brodie E.L."/>
            <person name="Williams K.H."/>
            <person name="Hubbard S.S."/>
            <person name="Banfield J.F."/>
        </authorList>
    </citation>
    <scope>NUCLEOTIDE SEQUENCE [LARGE SCALE GENOMIC DNA]</scope>
</reference>
<dbReference type="PANTHER" id="PTHR43390">
    <property type="entry name" value="SIGNAL PEPTIDASE I"/>
    <property type="match status" value="1"/>
</dbReference>
<feature type="domain" description="Peptidase S26" evidence="10">
    <location>
        <begin position="39"/>
        <end position="198"/>
    </location>
</feature>
<dbReference type="GO" id="GO:0006465">
    <property type="term" value="P:signal peptide processing"/>
    <property type="evidence" value="ECO:0007669"/>
    <property type="project" value="InterPro"/>
</dbReference>
<keyword evidence="7" id="KW-0472">Membrane</keyword>
<dbReference type="PRINTS" id="PR00727">
    <property type="entry name" value="LEADERPTASE"/>
</dbReference>